<name>Q6IKF1_DROME</name>
<dbReference type="AlphaFoldDB" id="Q6IKF1"/>
<protein>
    <submittedName>
        <fullName evidence="1">HDC12612</fullName>
    </submittedName>
</protein>
<proteinExistence type="predicted"/>
<sequence length="57" mass="6300">MPILLHKSKSDSDGLLTAKGHLGAGFWERKMQSYLAGSFGHDCVTNLDKNQQFMCDA</sequence>
<reference evidence="1" key="1">
    <citation type="journal article" date="2003" name="Genome Biol.">
        <title>An integrated gene annotation and transcriptional profiling approach towards the full gene content of the Drosophila genome.</title>
        <authorList>
            <person name="Hild M."/>
            <person name="Beckmann B."/>
            <person name="Haas S.A."/>
            <person name="Koch B."/>
            <person name="Solovyev V."/>
            <person name="Busold C."/>
            <person name="Fellenberg K."/>
            <person name="Boutros M."/>
            <person name="Vingron M."/>
            <person name="Sauer F."/>
            <person name="Hoheisel J.D."/>
            <person name="Paro R."/>
        </authorList>
    </citation>
    <scope>NUCLEOTIDE SEQUENCE</scope>
</reference>
<organism evidence="1">
    <name type="scientific">Drosophila melanogaster</name>
    <name type="common">Fruit fly</name>
    <dbReference type="NCBI Taxonomy" id="7227"/>
    <lineage>
        <taxon>Eukaryota</taxon>
        <taxon>Metazoa</taxon>
        <taxon>Ecdysozoa</taxon>
        <taxon>Arthropoda</taxon>
        <taxon>Hexapoda</taxon>
        <taxon>Insecta</taxon>
        <taxon>Pterygota</taxon>
        <taxon>Neoptera</taxon>
        <taxon>Endopterygota</taxon>
        <taxon>Diptera</taxon>
        <taxon>Brachycera</taxon>
        <taxon>Muscomorpha</taxon>
        <taxon>Ephydroidea</taxon>
        <taxon>Drosophilidae</taxon>
        <taxon>Drosophila</taxon>
        <taxon>Sophophora</taxon>
    </lineage>
</organism>
<accession>Q6IKF1</accession>
<evidence type="ECO:0000313" key="1">
    <source>
        <dbReference type="EMBL" id="DAA03921.1"/>
    </source>
</evidence>
<gene>
    <name evidence="1" type="ORF">HDC12612</name>
</gene>
<dbReference type="EMBL" id="BK002415">
    <property type="protein sequence ID" value="DAA03921.1"/>
    <property type="molecule type" value="Genomic_DNA"/>
</dbReference>